<gene>
    <name evidence="2" type="ORF">SODALDRAFT_360553</name>
</gene>
<dbReference type="GeneID" id="39582757"/>
<keyword evidence="3" id="KW-1185">Reference proteome</keyword>
<dbReference type="AlphaFoldDB" id="A0A3N2PUQ4"/>
<dbReference type="Proteomes" id="UP000272025">
    <property type="component" value="Unassembled WGS sequence"/>
</dbReference>
<feature type="region of interest" description="Disordered" evidence="1">
    <location>
        <begin position="157"/>
        <end position="179"/>
    </location>
</feature>
<sequence>MLVSKLDMDDVGGSKRDKASCTLSSHQIAFRMSTEPASQQCLASHHDASMPYGVLEGQAGWKQQRGRLYPDMRCEVSSHRRRRLEDSSSSQLVVLWVKLKRMRVVIRADPRRNRTLHRSAERSAQRQATILSNNFRVSSREASISIIPKKKEVKTTASSVRFERHRSARRSDLPSPKSNMGTVIDKSFVVETTQMSTHRAGMKGIL</sequence>
<name>A0A3N2PUQ4_SODAK</name>
<protein>
    <submittedName>
        <fullName evidence="2">Uncharacterized protein</fullName>
    </submittedName>
</protein>
<evidence type="ECO:0000256" key="1">
    <source>
        <dbReference type="SAM" id="MobiDB-lite"/>
    </source>
</evidence>
<dbReference type="RefSeq" id="XP_028466016.1">
    <property type="nucleotide sequence ID" value="XM_028614279.1"/>
</dbReference>
<proteinExistence type="predicted"/>
<evidence type="ECO:0000313" key="3">
    <source>
        <dbReference type="Proteomes" id="UP000272025"/>
    </source>
</evidence>
<evidence type="ECO:0000313" key="2">
    <source>
        <dbReference type="EMBL" id="ROT38210.1"/>
    </source>
</evidence>
<accession>A0A3N2PUQ4</accession>
<reference evidence="2 3" key="1">
    <citation type="journal article" date="2018" name="Mol. Ecol.">
        <title>The obligate alkalophilic soda-lake fungus Sodiomyces alkalinus has shifted to a protein diet.</title>
        <authorList>
            <person name="Grum-Grzhimaylo A.A."/>
            <person name="Falkoski D.L."/>
            <person name="van den Heuvel J."/>
            <person name="Valero-Jimenez C.A."/>
            <person name="Min B."/>
            <person name="Choi I.G."/>
            <person name="Lipzen A."/>
            <person name="Daum C.G."/>
            <person name="Aanen D.K."/>
            <person name="Tsang A."/>
            <person name="Henrissat B."/>
            <person name="Bilanenko E.N."/>
            <person name="de Vries R.P."/>
            <person name="van Kan J.A.L."/>
            <person name="Grigoriev I.V."/>
            <person name="Debets A.J.M."/>
        </authorList>
    </citation>
    <scope>NUCLEOTIDE SEQUENCE [LARGE SCALE GENOMIC DNA]</scope>
    <source>
        <strain evidence="2 3">F11</strain>
    </source>
</reference>
<dbReference type="EMBL" id="ML119056">
    <property type="protein sequence ID" value="ROT38210.1"/>
    <property type="molecule type" value="Genomic_DNA"/>
</dbReference>
<organism evidence="2 3">
    <name type="scientific">Sodiomyces alkalinus (strain CBS 110278 / VKM F-3762 / F11)</name>
    <name type="common">Alkaliphilic filamentous fungus</name>
    <dbReference type="NCBI Taxonomy" id="1314773"/>
    <lineage>
        <taxon>Eukaryota</taxon>
        <taxon>Fungi</taxon>
        <taxon>Dikarya</taxon>
        <taxon>Ascomycota</taxon>
        <taxon>Pezizomycotina</taxon>
        <taxon>Sordariomycetes</taxon>
        <taxon>Hypocreomycetidae</taxon>
        <taxon>Glomerellales</taxon>
        <taxon>Plectosphaerellaceae</taxon>
        <taxon>Sodiomyces</taxon>
    </lineage>
</organism>